<dbReference type="OrthoDB" id="10614466at2759"/>
<sequence length="481" mass="54526">MSLILQIHSNAKNRPGPIDELAEYLIPRFANAGIGSFRQLDDVICPPGPWLDSAFDEAPGQKGELYSRKFDPRMDISHPSLFPHCALRKWVNFHPSQSCPEGYEYTTIINPPTTTTTKNDSGIPNIVHLLSPSNCLPSKTVRVLTKLTDDANLQPITVYVHSNTTMDNFIYLKEWNVFPDAKEGLICGVAKLNTVLRSTMDEIGMKDGRQKLLDEVSLGVKLDIWRLLVLWEFGGVTLDVSTLDSILYQPEEIAGNSTSSSKGYSDLAALVREWTTSSDDALLYWINNEERQRSPWKERIPFTDVIGSAPNHPLIYYAAKFVLKIANWDSDKSISDLGRTTAAKPIQDSLTQLLRQEWKNVKIGDVATITSSTKDSRTIRFLNGDQAFPSELTYPPSSWRSMLQPFMEKVRKDRLTYKRGKEINEISLQGIMKKYADRQTYIEIDSPFSCMEYKLNMHLTEKTSRRETVECISTNENFCSS</sequence>
<dbReference type="AlphaFoldDB" id="K0TGE9"/>
<protein>
    <submittedName>
        <fullName evidence="1">Uncharacterized protein</fullName>
    </submittedName>
</protein>
<name>K0TGE9_THAOC</name>
<comment type="caution">
    <text evidence="1">The sequence shown here is derived from an EMBL/GenBank/DDBJ whole genome shotgun (WGS) entry which is preliminary data.</text>
</comment>
<gene>
    <name evidence="1" type="ORF">THAOC_02159</name>
</gene>
<keyword evidence="2" id="KW-1185">Reference proteome</keyword>
<organism evidence="1 2">
    <name type="scientific">Thalassiosira oceanica</name>
    <name type="common">Marine diatom</name>
    <dbReference type="NCBI Taxonomy" id="159749"/>
    <lineage>
        <taxon>Eukaryota</taxon>
        <taxon>Sar</taxon>
        <taxon>Stramenopiles</taxon>
        <taxon>Ochrophyta</taxon>
        <taxon>Bacillariophyta</taxon>
        <taxon>Coscinodiscophyceae</taxon>
        <taxon>Thalassiosirophycidae</taxon>
        <taxon>Thalassiosirales</taxon>
        <taxon>Thalassiosiraceae</taxon>
        <taxon>Thalassiosira</taxon>
    </lineage>
</organism>
<evidence type="ECO:0000313" key="1">
    <source>
        <dbReference type="EMBL" id="EJK76104.1"/>
    </source>
</evidence>
<dbReference type="EMBL" id="AGNL01002536">
    <property type="protein sequence ID" value="EJK76104.1"/>
    <property type="molecule type" value="Genomic_DNA"/>
</dbReference>
<dbReference type="Gene3D" id="3.90.550.20">
    <property type="match status" value="1"/>
</dbReference>
<proteinExistence type="predicted"/>
<dbReference type="Proteomes" id="UP000266841">
    <property type="component" value="Unassembled WGS sequence"/>
</dbReference>
<reference evidence="1 2" key="1">
    <citation type="journal article" date="2012" name="Genome Biol.">
        <title>Genome and low-iron response of an oceanic diatom adapted to chronic iron limitation.</title>
        <authorList>
            <person name="Lommer M."/>
            <person name="Specht M."/>
            <person name="Roy A.S."/>
            <person name="Kraemer L."/>
            <person name="Andreson R."/>
            <person name="Gutowska M.A."/>
            <person name="Wolf J."/>
            <person name="Bergner S.V."/>
            <person name="Schilhabel M.B."/>
            <person name="Klostermeier U.C."/>
            <person name="Beiko R.G."/>
            <person name="Rosenstiel P."/>
            <person name="Hippler M."/>
            <person name="Laroche J."/>
        </authorList>
    </citation>
    <scope>NUCLEOTIDE SEQUENCE [LARGE SCALE GENOMIC DNA]</scope>
    <source>
        <strain evidence="1 2">CCMP1005</strain>
    </source>
</reference>
<accession>K0TGE9</accession>
<evidence type="ECO:0000313" key="2">
    <source>
        <dbReference type="Proteomes" id="UP000266841"/>
    </source>
</evidence>
<dbReference type="eggNOG" id="ENOG502R3YI">
    <property type="taxonomic scope" value="Eukaryota"/>
</dbReference>